<dbReference type="GO" id="GO:0046872">
    <property type="term" value="F:metal ion binding"/>
    <property type="evidence" value="ECO:0007669"/>
    <property type="project" value="UniProtKB-KW"/>
</dbReference>
<dbReference type="InterPro" id="IPR026344">
    <property type="entry name" value="SCM_rSAM_ScmE"/>
</dbReference>
<dbReference type="InterPro" id="IPR006638">
    <property type="entry name" value="Elp3/MiaA/NifB-like_rSAM"/>
</dbReference>
<proteinExistence type="predicted"/>
<dbReference type="NCBIfam" id="TIGR04250">
    <property type="entry name" value="SCM_rSAM_ScmE"/>
    <property type="match status" value="1"/>
</dbReference>
<dbReference type="InterPro" id="IPR050377">
    <property type="entry name" value="Radical_SAM_PqqE_MftC-like"/>
</dbReference>
<dbReference type="EMBL" id="PEYM01000053">
    <property type="protein sequence ID" value="PIS30581.1"/>
    <property type="molecule type" value="Genomic_DNA"/>
</dbReference>
<dbReference type="PANTHER" id="PTHR11228:SF7">
    <property type="entry name" value="PQQA PEPTIDE CYCLASE"/>
    <property type="match status" value="1"/>
</dbReference>
<dbReference type="GO" id="GO:0051539">
    <property type="term" value="F:4 iron, 4 sulfur cluster binding"/>
    <property type="evidence" value="ECO:0007669"/>
    <property type="project" value="UniProtKB-KW"/>
</dbReference>
<dbReference type="GO" id="GO:0003824">
    <property type="term" value="F:catalytic activity"/>
    <property type="evidence" value="ECO:0007669"/>
    <property type="project" value="InterPro"/>
</dbReference>
<keyword evidence="5" id="KW-0408">Iron</keyword>
<dbReference type="Pfam" id="PF04055">
    <property type="entry name" value="Radical_SAM"/>
    <property type="match status" value="1"/>
</dbReference>
<dbReference type="CDD" id="cd01335">
    <property type="entry name" value="Radical_SAM"/>
    <property type="match status" value="1"/>
</dbReference>
<gene>
    <name evidence="8" type="primary">scmE</name>
    <name evidence="8" type="ORF">COT42_02770</name>
</gene>
<comment type="cofactor">
    <cofactor evidence="1">
        <name>[4Fe-4S] cluster</name>
        <dbReference type="ChEBI" id="CHEBI:49883"/>
    </cofactor>
</comment>
<keyword evidence="2" id="KW-0004">4Fe-4S</keyword>
<evidence type="ECO:0000259" key="7">
    <source>
        <dbReference type="PROSITE" id="PS51918"/>
    </source>
</evidence>
<keyword evidence="6" id="KW-0411">Iron-sulfur</keyword>
<dbReference type="SMART" id="SM00729">
    <property type="entry name" value="Elp3"/>
    <property type="match status" value="1"/>
</dbReference>
<dbReference type="SFLD" id="SFLDG01386">
    <property type="entry name" value="main_SPASM_domain-containing"/>
    <property type="match status" value="1"/>
</dbReference>
<dbReference type="InterPro" id="IPR007197">
    <property type="entry name" value="rSAM"/>
</dbReference>
<evidence type="ECO:0000256" key="6">
    <source>
        <dbReference type="ARBA" id="ARBA00023014"/>
    </source>
</evidence>
<protein>
    <submittedName>
        <fullName evidence="8">SynChlorMet cassette radical SAM/SPASM protein ScmE</fullName>
    </submittedName>
</protein>
<dbReference type="SFLD" id="SFLDS00029">
    <property type="entry name" value="Radical_SAM"/>
    <property type="match status" value="1"/>
</dbReference>
<dbReference type="Pfam" id="PF13186">
    <property type="entry name" value="SPASM"/>
    <property type="match status" value="1"/>
</dbReference>
<keyword evidence="3" id="KW-0949">S-adenosyl-L-methionine</keyword>
<feature type="domain" description="Radical SAM core" evidence="7">
    <location>
        <begin position="4"/>
        <end position="221"/>
    </location>
</feature>
<dbReference type="InterPro" id="IPR023885">
    <property type="entry name" value="4Fe4S-binding_SPASM_dom"/>
</dbReference>
<evidence type="ECO:0000313" key="8">
    <source>
        <dbReference type="EMBL" id="PIS30581.1"/>
    </source>
</evidence>
<dbReference type="InterPro" id="IPR058240">
    <property type="entry name" value="rSAM_sf"/>
</dbReference>
<evidence type="ECO:0000256" key="3">
    <source>
        <dbReference type="ARBA" id="ARBA00022691"/>
    </source>
</evidence>
<sequence length="369" mass="40976">MPLMNTPKTVDLDITTKCNLRCKHCSHFSSDGDVSTDLATPEWLKFFEELNRCAVMDVCLCGGEPFCHPDLKELITGLVKNRLRFNILSNGTLITEDIAKFIAESKRCNSVQVSIDGSSPSTHDLLRGAGNFFKALEGIKNLRKHSISTAVRVTIFKGNVRELPEIARLLLEEIGLSGFSTNSASHMGLCRQNAELVQLSLEEEIIAMEVLTALNKKYQNRISASAGPLANVKHWRLMLESLKEGKPPLFGGGYLTSCGGVNSKLAVRADGAIIPCLQMPHLELGHINQDDLKELWQNHPELKKLRQRREIPLKNFEFCRDCEYINYCRGGCPALSYTITGEVYGPSPDACLRQFLTKGGRLPLVNTSN</sequence>
<evidence type="ECO:0000256" key="2">
    <source>
        <dbReference type="ARBA" id="ARBA00022485"/>
    </source>
</evidence>
<keyword evidence="4" id="KW-0479">Metal-binding</keyword>
<dbReference type="PANTHER" id="PTHR11228">
    <property type="entry name" value="RADICAL SAM DOMAIN PROTEIN"/>
    <property type="match status" value="1"/>
</dbReference>
<dbReference type="AlphaFoldDB" id="A0A2H0XZT6"/>
<evidence type="ECO:0000256" key="4">
    <source>
        <dbReference type="ARBA" id="ARBA00022723"/>
    </source>
</evidence>
<dbReference type="PIRSF" id="PIRSF037420">
    <property type="entry name" value="PQQ_syn_pqqE"/>
    <property type="match status" value="1"/>
</dbReference>
<dbReference type="SFLD" id="SFLDG01067">
    <property type="entry name" value="SPASM/twitch_domain_containing"/>
    <property type="match status" value="1"/>
</dbReference>
<evidence type="ECO:0000313" key="9">
    <source>
        <dbReference type="Proteomes" id="UP000231343"/>
    </source>
</evidence>
<dbReference type="InterPro" id="IPR013785">
    <property type="entry name" value="Aldolase_TIM"/>
</dbReference>
<dbReference type="NCBIfam" id="TIGR04085">
    <property type="entry name" value="rSAM_more_4Fe4S"/>
    <property type="match status" value="1"/>
</dbReference>
<evidence type="ECO:0000256" key="5">
    <source>
        <dbReference type="ARBA" id="ARBA00023004"/>
    </source>
</evidence>
<evidence type="ECO:0000256" key="1">
    <source>
        <dbReference type="ARBA" id="ARBA00001966"/>
    </source>
</evidence>
<dbReference type="PROSITE" id="PS51918">
    <property type="entry name" value="RADICAL_SAM"/>
    <property type="match status" value="1"/>
</dbReference>
<comment type="caution">
    <text evidence="8">The sequence shown here is derived from an EMBL/GenBank/DDBJ whole genome shotgun (WGS) entry which is preliminary data.</text>
</comment>
<dbReference type="Gene3D" id="3.20.20.70">
    <property type="entry name" value="Aldolase class I"/>
    <property type="match status" value="1"/>
</dbReference>
<dbReference type="Proteomes" id="UP000231343">
    <property type="component" value="Unassembled WGS sequence"/>
</dbReference>
<dbReference type="SUPFAM" id="SSF102114">
    <property type="entry name" value="Radical SAM enzymes"/>
    <property type="match status" value="1"/>
</dbReference>
<accession>A0A2H0XZT6</accession>
<name>A0A2H0XZT6_UNCSA</name>
<reference evidence="8 9" key="1">
    <citation type="submission" date="2017-09" db="EMBL/GenBank/DDBJ databases">
        <title>Depth-based differentiation of microbial function through sediment-hosted aquifers and enrichment of novel symbionts in the deep terrestrial subsurface.</title>
        <authorList>
            <person name="Probst A.J."/>
            <person name="Ladd B."/>
            <person name="Jarett J.K."/>
            <person name="Geller-Mcgrath D.E."/>
            <person name="Sieber C.M."/>
            <person name="Emerson J.B."/>
            <person name="Anantharaman K."/>
            <person name="Thomas B.C."/>
            <person name="Malmstrom R."/>
            <person name="Stieglmeier M."/>
            <person name="Klingl A."/>
            <person name="Woyke T."/>
            <person name="Ryan C.M."/>
            <person name="Banfield J.F."/>
        </authorList>
    </citation>
    <scope>NUCLEOTIDE SEQUENCE [LARGE SCALE GENOMIC DNA]</scope>
    <source>
        <strain evidence="8">CG08_land_8_20_14_0_20_45_16</strain>
    </source>
</reference>
<dbReference type="InterPro" id="IPR017200">
    <property type="entry name" value="PqqE-like"/>
</dbReference>
<organism evidence="8 9">
    <name type="scientific">Candidatus Saganbacteria bacterium CG08_land_8_20_14_0_20_45_16</name>
    <dbReference type="NCBI Taxonomy" id="2014293"/>
    <lineage>
        <taxon>Bacteria</taxon>
        <taxon>Bacillati</taxon>
        <taxon>Saganbacteria</taxon>
    </lineage>
</organism>